<dbReference type="EMBL" id="BK015689">
    <property type="protein sequence ID" value="DAE20010.1"/>
    <property type="molecule type" value="Genomic_DNA"/>
</dbReference>
<accession>A0A8S5QLZ3</accession>
<name>A0A8S5QLZ3_9CAUD</name>
<protein>
    <submittedName>
        <fullName evidence="1">Uncharacterized protein</fullName>
    </submittedName>
</protein>
<proteinExistence type="predicted"/>
<sequence length="35" mass="4214">MGILSDEIIKRMTEKYIRWYRSFATPITPNTQQPK</sequence>
<organism evidence="1">
    <name type="scientific">CrAss-like virus sp. ctYsL76</name>
    <dbReference type="NCBI Taxonomy" id="2826826"/>
    <lineage>
        <taxon>Viruses</taxon>
        <taxon>Duplodnaviria</taxon>
        <taxon>Heunggongvirae</taxon>
        <taxon>Uroviricota</taxon>
        <taxon>Caudoviricetes</taxon>
        <taxon>Crassvirales</taxon>
    </lineage>
</organism>
<evidence type="ECO:0000313" key="1">
    <source>
        <dbReference type="EMBL" id="DAE20010.1"/>
    </source>
</evidence>
<reference evidence="1" key="1">
    <citation type="journal article" date="2021" name="Proc. Natl. Acad. Sci. U.S.A.">
        <title>A Catalog of Tens of Thousands of Viruses from Human Metagenomes Reveals Hidden Associations with Chronic Diseases.</title>
        <authorList>
            <person name="Tisza M.J."/>
            <person name="Buck C.B."/>
        </authorList>
    </citation>
    <scope>NUCLEOTIDE SEQUENCE</scope>
    <source>
        <strain evidence="1">CtYsL76</strain>
    </source>
</reference>